<proteinExistence type="predicted"/>
<evidence type="ECO:0000313" key="5">
    <source>
        <dbReference type="Proteomes" id="UP000824225"/>
    </source>
</evidence>
<comment type="caution">
    <text evidence="4">The sequence shown here is derived from an EMBL/GenBank/DDBJ whole genome shotgun (WGS) entry which is preliminary data.</text>
</comment>
<accession>A0A9D2HDF2</accession>
<sequence>MRAIRILFSSFFLLCVCFSNSATADDERQAEQEPVPYLESFRAHCARYSVPESLALAIARQESRFHPWAVNIQGKSYFPASREEALALINSKGKGRSYDVGLMQINVWWLRRLGISPETALEPKNNVLLGVWILAQEIKRYGLNWKAVASYHTPLARNPEKGRLYAANVVNHIKRSAGHSRSAGSAQPQKENQHE</sequence>
<feature type="signal peptide" evidence="2">
    <location>
        <begin position="1"/>
        <end position="24"/>
    </location>
</feature>
<feature type="region of interest" description="Disordered" evidence="1">
    <location>
        <begin position="176"/>
        <end position="195"/>
    </location>
</feature>
<dbReference type="Pfam" id="PF01464">
    <property type="entry name" value="SLT"/>
    <property type="match status" value="1"/>
</dbReference>
<dbReference type="InterPro" id="IPR008258">
    <property type="entry name" value="Transglycosylase_SLT_dom_1"/>
</dbReference>
<reference evidence="4" key="1">
    <citation type="journal article" date="2021" name="PeerJ">
        <title>Extensive microbial diversity within the chicken gut microbiome revealed by metagenomics and culture.</title>
        <authorList>
            <person name="Gilroy R."/>
            <person name="Ravi A."/>
            <person name="Getino M."/>
            <person name="Pursley I."/>
            <person name="Horton D.L."/>
            <person name="Alikhan N.F."/>
            <person name="Baker D."/>
            <person name="Gharbi K."/>
            <person name="Hall N."/>
            <person name="Watson M."/>
            <person name="Adriaenssens E.M."/>
            <person name="Foster-Nyarko E."/>
            <person name="Jarju S."/>
            <person name="Secka A."/>
            <person name="Antonio M."/>
            <person name="Oren A."/>
            <person name="Chaudhuri R.R."/>
            <person name="La Ragione R."/>
            <person name="Hildebrand F."/>
            <person name="Pallen M.J."/>
        </authorList>
    </citation>
    <scope>NUCLEOTIDE SEQUENCE</scope>
    <source>
        <strain evidence="4">CHK186-16707</strain>
    </source>
</reference>
<keyword evidence="2" id="KW-0732">Signal</keyword>
<evidence type="ECO:0000256" key="2">
    <source>
        <dbReference type="SAM" id="SignalP"/>
    </source>
</evidence>
<reference evidence="4" key="2">
    <citation type="submission" date="2021-04" db="EMBL/GenBank/DDBJ databases">
        <authorList>
            <person name="Gilroy R."/>
        </authorList>
    </citation>
    <scope>NUCLEOTIDE SEQUENCE</scope>
    <source>
        <strain evidence="4">CHK186-16707</strain>
    </source>
</reference>
<gene>
    <name evidence="4" type="ORF">H9962_08460</name>
</gene>
<evidence type="ECO:0000259" key="3">
    <source>
        <dbReference type="Pfam" id="PF01464"/>
    </source>
</evidence>
<dbReference type="Gene3D" id="1.10.530.10">
    <property type="match status" value="1"/>
</dbReference>
<feature type="domain" description="Transglycosylase SLT" evidence="3">
    <location>
        <begin position="41"/>
        <end position="157"/>
    </location>
</feature>
<evidence type="ECO:0000313" key="4">
    <source>
        <dbReference type="EMBL" id="HJA09203.1"/>
    </source>
</evidence>
<dbReference type="EMBL" id="DXAN01000026">
    <property type="protein sequence ID" value="HJA09203.1"/>
    <property type="molecule type" value="Genomic_DNA"/>
</dbReference>
<dbReference type="CDD" id="cd13400">
    <property type="entry name" value="LT_IagB-like"/>
    <property type="match status" value="1"/>
</dbReference>
<dbReference type="InterPro" id="IPR023346">
    <property type="entry name" value="Lysozyme-like_dom_sf"/>
</dbReference>
<name>A0A9D2HDF2_9BACT</name>
<evidence type="ECO:0000256" key="1">
    <source>
        <dbReference type="SAM" id="MobiDB-lite"/>
    </source>
</evidence>
<feature type="chain" id="PRO_5038942319" evidence="2">
    <location>
        <begin position="25"/>
        <end position="195"/>
    </location>
</feature>
<dbReference type="SUPFAM" id="SSF53955">
    <property type="entry name" value="Lysozyme-like"/>
    <property type="match status" value="1"/>
</dbReference>
<organism evidence="4 5">
    <name type="scientific">Candidatus Mailhella merdigallinarum</name>
    <dbReference type="NCBI Taxonomy" id="2838658"/>
    <lineage>
        <taxon>Bacteria</taxon>
        <taxon>Pseudomonadati</taxon>
        <taxon>Thermodesulfobacteriota</taxon>
        <taxon>Desulfovibrionia</taxon>
        <taxon>Desulfovibrionales</taxon>
        <taxon>Desulfovibrionaceae</taxon>
        <taxon>Mailhella</taxon>
    </lineage>
</organism>
<dbReference type="Proteomes" id="UP000824225">
    <property type="component" value="Unassembled WGS sequence"/>
</dbReference>
<protein>
    <submittedName>
        <fullName evidence="4">Lytic transglycosylase domain-containing protein</fullName>
    </submittedName>
</protein>
<dbReference type="AlphaFoldDB" id="A0A9D2HDF2"/>